<dbReference type="PANTHER" id="PTHR33606">
    <property type="entry name" value="PROTEIN YCII"/>
    <property type="match status" value="1"/>
</dbReference>
<dbReference type="AlphaFoldDB" id="A0A1Y5IK95"/>
<dbReference type="InterPro" id="IPR005545">
    <property type="entry name" value="YCII"/>
</dbReference>
<dbReference type="eggNOG" id="ENOG502S6ZJ">
    <property type="taxonomic scope" value="Eukaryota"/>
</dbReference>
<dbReference type="Gene3D" id="3.30.70.1060">
    <property type="entry name" value="Dimeric alpha+beta barrel"/>
    <property type="match status" value="1"/>
</dbReference>
<evidence type="ECO:0000313" key="2">
    <source>
        <dbReference type="EMBL" id="OUS47385.1"/>
    </source>
</evidence>
<dbReference type="PANTHER" id="PTHR33606:SF3">
    <property type="entry name" value="PROTEIN YCII"/>
    <property type="match status" value="1"/>
</dbReference>
<dbReference type="InterPro" id="IPR051807">
    <property type="entry name" value="Sec-metab_biosynth-assoc"/>
</dbReference>
<name>A0A1Y5IK95_OSTTA</name>
<organism evidence="2">
    <name type="scientific">Ostreococcus tauri</name>
    <name type="common">Marine green alga</name>
    <dbReference type="NCBI Taxonomy" id="70448"/>
    <lineage>
        <taxon>Eukaryota</taxon>
        <taxon>Viridiplantae</taxon>
        <taxon>Chlorophyta</taxon>
        <taxon>Mamiellophyceae</taxon>
        <taxon>Mamiellales</taxon>
        <taxon>Bathycoccaceae</taxon>
        <taxon>Ostreococcus</taxon>
    </lineage>
</organism>
<proteinExistence type="predicted"/>
<feature type="domain" description="YCII-related" evidence="1">
    <location>
        <begin position="10"/>
        <end position="93"/>
    </location>
</feature>
<dbReference type="InterPro" id="IPR011008">
    <property type="entry name" value="Dimeric_a/b-barrel"/>
</dbReference>
<sequence length="98" mass="10711">MSAAPSNSYWLLTLNYVENMAERRGPYREEHLAGASASHAKGECVMAGALTDPVDTGVFVFKNCDESVVRAFAENDAYVKNGLVTSWNVRPWTVVVGN</sequence>
<evidence type="ECO:0000259" key="1">
    <source>
        <dbReference type="Pfam" id="PF03795"/>
    </source>
</evidence>
<reference evidence="2" key="1">
    <citation type="submission" date="2017-04" db="EMBL/GenBank/DDBJ databases">
        <title>Population genomics of picophytoplankton unveils novel chromosome hypervariability.</title>
        <authorList>
            <consortium name="DOE Joint Genome Institute"/>
            <person name="Blanc-Mathieu R."/>
            <person name="Krasovec M."/>
            <person name="Hebrard M."/>
            <person name="Yau S."/>
            <person name="Desgranges E."/>
            <person name="Martin J."/>
            <person name="Schackwitz W."/>
            <person name="Kuo A."/>
            <person name="Salin G."/>
            <person name="Donnadieu C."/>
            <person name="Desdevises Y."/>
            <person name="Sanchez-Ferandin S."/>
            <person name="Moreau H."/>
            <person name="Rivals E."/>
            <person name="Grigoriev I.V."/>
            <person name="Grimsley N."/>
            <person name="Eyre-Walker A."/>
            <person name="Piganeau G."/>
        </authorList>
    </citation>
    <scope>NUCLEOTIDE SEQUENCE [LARGE SCALE GENOMIC DNA]</scope>
    <source>
        <strain evidence="2">RCC 1115</strain>
    </source>
</reference>
<protein>
    <recommendedName>
        <fullName evidence="1">YCII-related domain-containing protein</fullName>
    </recommendedName>
</protein>
<dbReference type="SUPFAM" id="SSF54909">
    <property type="entry name" value="Dimeric alpha+beta barrel"/>
    <property type="match status" value="1"/>
</dbReference>
<gene>
    <name evidence="2" type="ORF">BE221DRAFT_72232</name>
</gene>
<dbReference type="EMBL" id="KZ155778">
    <property type="protein sequence ID" value="OUS47385.1"/>
    <property type="molecule type" value="Genomic_DNA"/>
</dbReference>
<dbReference type="Pfam" id="PF03795">
    <property type="entry name" value="YCII"/>
    <property type="match status" value="1"/>
</dbReference>
<dbReference type="Proteomes" id="UP000195557">
    <property type="component" value="Unassembled WGS sequence"/>
</dbReference>
<accession>A0A1Y5IK95</accession>